<evidence type="ECO:0000256" key="2">
    <source>
        <dbReference type="SAM" id="SignalP"/>
    </source>
</evidence>
<organism evidence="4 5">
    <name type="scientific">Pseudoalteromonas aurantia 208</name>
    <dbReference type="NCBI Taxonomy" id="1314867"/>
    <lineage>
        <taxon>Bacteria</taxon>
        <taxon>Pseudomonadati</taxon>
        <taxon>Pseudomonadota</taxon>
        <taxon>Gammaproteobacteria</taxon>
        <taxon>Alteromonadales</taxon>
        <taxon>Pseudoalteromonadaceae</taxon>
        <taxon>Pseudoalteromonas</taxon>
    </lineage>
</organism>
<feature type="domain" description="NodB homology" evidence="3">
    <location>
        <begin position="54"/>
        <end position="289"/>
    </location>
</feature>
<dbReference type="EMBL" id="AQGV01000015">
    <property type="protein sequence ID" value="MBE0370773.1"/>
    <property type="molecule type" value="Genomic_DNA"/>
</dbReference>
<feature type="signal peptide" evidence="2">
    <location>
        <begin position="1"/>
        <end position="25"/>
    </location>
</feature>
<dbReference type="InterPro" id="IPR002509">
    <property type="entry name" value="NODB_dom"/>
</dbReference>
<reference evidence="4 5" key="1">
    <citation type="submission" date="2015-03" db="EMBL/GenBank/DDBJ databases">
        <title>Genome sequence of Pseudoalteromonas aurantia.</title>
        <authorList>
            <person name="Xie B.-B."/>
            <person name="Rong J.-C."/>
            <person name="Qin Q.-L."/>
            <person name="Zhang Y.-Z."/>
        </authorList>
    </citation>
    <scope>NUCLEOTIDE SEQUENCE [LARGE SCALE GENOMIC DNA]</scope>
    <source>
        <strain evidence="4 5">208</strain>
    </source>
</reference>
<evidence type="ECO:0000313" key="5">
    <source>
        <dbReference type="Proteomes" id="UP000615755"/>
    </source>
</evidence>
<dbReference type="InterPro" id="IPR051398">
    <property type="entry name" value="Polysacch_Deacetylase"/>
</dbReference>
<accession>A0ABR9EM30</accession>
<dbReference type="CDD" id="cd10967">
    <property type="entry name" value="CE4_GLA_like_6s"/>
    <property type="match status" value="1"/>
</dbReference>
<sequence>MQALHFALSLGLLTASVLTSNTVAASELGSANTDWQNYNSKKYLGFKYPSGAQNAVSITFDDARDSQITVGMDIFAKHQVKGTFYVVPESVSRQLIGWKKAVEYGHEIANHTSNHTCTGNFEWLRARGMSLENATLDWLKNDIEQANTYLKTHLGIIPTSFAYPCGNTFVGRGIDTRSYVPLIAQQFQFGRTWNDETANNPNFTDFAQLTAIRIDGQSFKQIKTTLESVKHNNSWIILAGHEVGEKGLYSVDKTVLDQLITYLKDPKNGYWLETVNTIGSYIKQHRKAP</sequence>
<evidence type="ECO:0000259" key="3">
    <source>
        <dbReference type="PROSITE" id="PS51677"/>
    </source>
</evidence>
<keyword evidence="1 2" id="KW-0732">Signal</keyword>
<evidence type="ECO:0000256" key="1">
    <source>
        <dbReference type="ARBA" id="ARBA00022729"/>
    </source>
</evidence>
<dbReference type="PROSITE" id="PS51677">
    <property type="entry name" value="NODB"/>
    <property type="match status" value="1"/>
</dbReference>
<protein>
    <recommendedName>
        <fullName evidence="3">NodB homology domain-containing protein</fullName>
    </recommendedName>
</protein>
<dbReference type="Pfam" id="PF01522">
    <property type="entry name" value="Polysacc_deac_1"/>
    <property type="match status" value="1"/>
</dbReference>
<gene>
    <name evidence="4" type="ORF">PAUR_b0873</name>
</gene>
<keyword evidence="5" id="KW-1185">Reference proteome</keyword>
<dbReference type="PANTHER" id="PTHR34216">
    <property type="match status" value="1"/>
</dbReference>
<evidence type="ECO:0000313" key="4">
    <source>
        <dbReference type="EMBL" id="MBE0370773.1"/>
    </source>
</evidence>
<dbReference type="Gene3D" id="3.20.20.370">
    <property type="entry name" value="Glycoside hydrolase/deacetylase"/>
    <property type="match status" value="1"/>
</dbReference>
<comment type="caution">
    <text evidence="4">The sequence shown here is derived from an EMBL/GenBank/DDBJ whole genome shotgun (WGS) entry which is preliminary data.</text>
</comment>
<dbReference type="RefSeq" id="WP_192509823.1">
    <property type="nucleotide sequence ID" value="NZ_AQGV01000015.1"/>
</dbReference>
<name>A0ABR9EM30_9GAMM</name>
<dbReference type="PANTHER" id="PTHR34216:SF11">
    <property type="entry name" value="CHITOOLIGOSACCHARIDE DEACETYLASE"/>
    <property type="match status" value="1"/>
</dbReference>
<dbReference type="SUPFAM" id="SSF88713">
    <property type="entry name" value="Glycoside hydrolase/deacetylase"/>
    <property type="match status" value="1"/>
</dbReference>
<dbReference type="InterPro" id="IPR011330">
    <property type="entry name" value="Glyco_hydro/deAcase_b/a-brl"/>
</dbReference>
<proteinExistence type="predicted"/>
<dbReference type="Proteomes" id="UP000615755">
    <property type="component" value="Unassembled WGS sequence"/>
</dbReference>
<feature type="chain" id="PRO_5047092101" description="NodB homology domain-containing protein" evidence="2">
    <location>
        <begin position="26"/>
        <end position="289"/>
    </location>
</feature>